<gene>
    <name evidence="2" type="ORF">F7725_007564</name>
</gene>
<evidence type="ECO:0000313" key="2">
    <source>
        <dbReference type="EMBL" id="KAF3844401.1"/>
    </source>
</evidence>
<dbReference type="PANTHER" id="PTHR46289">
    <property type="entry name" value="52 KDA REPRESSOR OF THE INHIBITOR OF THE PROTEIN KINASE-LIKE PROTEIN-RELATED"/>
    <property type="match status" value="1"/>
</dbReference>
<feature type="domain" description="HAT C-terminal dimerisation" evidence="1">
    <location>
        <begin position="394"/>
        <end position="448"/>
    </location>
</feature>
<dbReference type="Pfam" id="PF05699">
    <property type="entry name" value="Dimer_Tnp_hAT"/>
    <property type="match status" value="1"/>
</dbReference>
<evidence type="ECO:0000259" key="1">
    <source>
        <dbReference type="Pfam" id="PF05699"/>
    </source>
</evidence>
<accession>A0A7J5Y5U8</accession>
<dbReference type="OrthoDB" id="10063194at2759"/>
<dbReference type="PANTHER" id="PTHR46289:SF17">
    <property type="entry name" value="HAT C-TERMINAL DIMERISATION DOMAIN-CONTAINING PROTEIN"/>
    <property type="match status" value="1"/>
</dbReference>
<protein>
    <recommendedName>
        <fullName evidence="1">HAT C-terminal dimerisation domain-containing protein</fullName>
    </recommendedName>
</protein>
<reference evidence="2 3" key="1">
    <citation type="submission" date="2020-03" db="EMBL/GenBank/DDBJ databases">
        <title>Dissostichus mawsoni Genome sequencing and assembly.</title>
        <authorList>
            <person name="Park H."/>
        </authorList>
    </citation>
    <scope>NUCLEOTIDE SEQUENCE [LARGE SCALE GENOMIC DNA]</scope>
    <source>
        <strain evidence="2">DM0001</strain>
        <tissue evidence="2">Muscle</tissue>
    </source>
</reference>
<dbReference type="GO" id="GO:0046983">
    <property type="term" value="F:protein dimerization activity"/>
    <property type="evidence" value="ECO:0007669"/>
    <property type="project" value="InterPro"/>
</dbReference>
<sequence>MPVVQFAIIIDGTQELSRNADLQPKEEFLGIYQVSSTTGQNIAKVACDVMTRLQLPLSQLRGQTYDGAANMAGRLQGVQAILRKEQPLAVYCHCGPHCVNLITQAVCGASPLVRDSMGLVHELGGFFNQSGKFKLIFQNIAKSEHGSTFTSLKPLCPTRWTVRTPAIRSVLKQYESVLMALEEMASCSSPETSAKANGLHGTFLKGNTVLGLLMAEDLMGDLECLNTSLQLRKQTVSGMLEAVVDHVKTSMQDKRTEEHFDVLFSKATAVATKLDLQPIQMPHVRKPTKRCTGQAAAHIHPDAQSLYRIQFYNALDTVNTQFIERFEQAGFHKLQQLENVLLHGDMDKVVEEYPELNSRLLQVQLAMFGANYTYETSSDVASIIREMVPEVRGLFGQVEALVRLLLVVPASSAEVERSFSALRRLKTWLRSSMSQTRLNNVAICHVHQKKLDRLDLEGICQSFISANDKRKKAFGSFA</sequence>
<proteinExistence type="predicted"/>
<dbReference type="InterPro" id="IPR052958">
    <property type="entry name" value="IFN-induced_PKR_regulator"/>
</dbReference>
<comment type="caution">
    <text evidence="2">The sequence shown here is derived from an EMBL/GenBank/DDBJ whole genome shotgun (WGS) entry which is preliminary data.</text>
</comment>
<dbReference type="Proteomes" id="UP000518266">
    <property type="component" value="Unassembled WGS sequence"/>
</dbReference>
<keyword evidence="3" id="KW-1185">Reference proteome</keyword>
<name>A0A7J5Y5U8_DISMA</name>
<dbReference type="AlphaFoldDB" id="A0A7J5Y5U8"/>
<dbReference type="InterPro" id="IPR008906">
    <property type="entry name" value="HATC_C_dom"/>
</dbReference>
<dbReference type="InterPro" id="IPR012337">
    <property type="entry name" value="RNaseH-like_sf"/>
</dbReference>
<dbReference type="EMBL" id="JAAKFY010000015">
    <property type="protein sequence ID" value="KAF3844401.1"/>
    <property type="molecule type" value="Genomic_DNA"/>
</dbReference>
<evidence type="ECO:0000313" key="3">
    <source>
        <dbReference type="Proteomes" id="UP000518266"/>
    </source>
</evidence>
<dbReference type="SUPFAM" id="SSF53098">
    <property type="entry name" value="Ribonuclease H-like"/>
    <property type="match status" value="1"/>
</dbReference>
<organism evidence="2 3">
    <name type="scientific">Dissostichus mawsoni</name>
    <name type="common">Antarctic cod</name>
    <dbReference type="NCBI Taxonomy" id="36200"/>
    <lineage>
        <taxon>Eukaryota</taxon>
        <taxon>Metazoa</taxon>
        <taxon>Chordata</taxon>
        <taxon>Craniata</taxon>
        <taxon>Vertebrata</taxon>
        <taxon>Euteleostomi</taxon>
        <taxon>Actinopterygii</taxon>
        <taxon>Neopterygii</taxon>
        <taxon>Teleostei</taxon>
        <taxon>Neoteleostei</taxon>
        <taxon>Acanthomorphata</taxon>
        <taxon>Eupercaria</taxon>
        <taxon>Perciformes</taxon>
        <taxon>Notothenioidei</taxon>
        <taxon>Nototheniidae</taxon>
        <taxon>Dissostichus</taxon>
    </lineage>
</organism>